<evidence type="ECO:0000256" key="4">
    <source>
        <dbReference type="ARBA" id="ARBA00022496"/>
    </source>
</evidence>
<keyword evidence="5 12" id="KW-0812">Transmembrane</keyword>
<comment type="subcellular location">
    <subcellularLocation>
        <location evidence="1 12">Cell outer membrane</location>
        <topology evidence="1 12">Multi-pass membrane protein</topology>
    </subcellularLocation>
</comment>
<evidence type="ECO:0000256" key="13">
    <source>
        <dbReference type="RuleBase" id="RU003357"/>
    </source>
</evidence>
<keyword evidence="18" id="KW-1185">Reference proteome</keyword>
<evidence type="ECO:0000313" key="17">
    <source>
        <dbReference type="EMBL" id="AWG25282.1"/>
    </source>
</evidence>
<evidence type="ECO:0000256" key="1">
    <source>
        <dbReference type="ARBA" id="ARBA00004571"/>
    </source>
</evidence>
<feature type="domain" description="TonB-dependent receptor-like beta-barrel" evidence="15">
    <location>
        <begin position="263"/>
        <end position="648"/>
    </location>
</feature>
<feature type="domain" description="TonB-dependent receptor plug" evidence="16">
    <location>
        <begin position="46"/>
        <end position="152"/>
    </location>
</feature>
<dbReference type="OrthoDB" id="9782587at2"/>
<keyword evidence="2 12" id="KW-0813">Transport</keyword>
<dbReference type="RefSeq" id="WP_108736885.1">
    <property type="nucleotide sequence ID" value="NZ_CP020919.1"/>
</dbReference>
<keyword evidence="10 12" id="KW-0472">Membrane</keyword>
<evidence type="ECO:0000259" key="15">
    <source>
        <dbReference type="Pfam" id="PF00593"/>
    </source>
</evidence>
<evidence type="ECO:0000256" key="7">
    <source>
        <dbReference type="ARBA" id="ARBA00023004"/>
    </source>
</evidence>
<dbReference type="Pfam" id="PF00593">
    <property type="entry name" value="TonB_dep_Rec_b-barrel"/>
    <property type="match status" value="1"/>
</dbReference>
<feature type="signal peptide" evidence="14">
    <location>
        <begin position="1"/>
        <end position="19"/>
    </location>
</feature>
<evidence type="ECO:0000256" key="9">
    <source>
        <dbReference type="ARBA" id="ARBA00023077"/>
    </source>
</evidence>
<dbReference type="EMBL" id="CP020919">
    <property type="protein sequence ID" value="AWG25282.1"/>
    <property type="molecule type" value="Genomic_DNA"/>
</dbReference>
<evidence type="ECO:0000256" key="14">
    <source>
        <dbReference type="SAM" id="SignalP"/>
    </source>
</evidence>
<keyword evidence="6 14" id="KW-0732">Signal</keyword>
<dbReference type="AlphaFoldDB" id="A0A2S1LNN8"/>
<keyword evidence="3 12" id="KW-1134">Transmembrane beta strand</keyword>
<dbReference type="KEGG" id="fki:FK004_08555"/>
<protein>
    <submittedName>
        <fullName evidence="17">TonB-dependent receptor</fullName>
    </submittedName>
</protein>
<dbReference type="Pfam" id="PF07715">
    <property type="entry name" value="Plug"/>
    <property type="match status" value="1"/>
</dbReference>
<dbReference type="InterPro" id="IPR039426">
    <property type="entry name" value="TonB-dep_rcpt-like"/>
</dbReference>
<dbReference type="GO" id="GO:0015344">
    <property type="term" value="F:siderophore uptake transmembrane transporter activity"/>
    <property type="evidence" value="ECO:0007669"/>
    <property type="project" value="TreeGrafter"/>
</dbReference>
<gene>
    <name evidence="17" type="ORF">FK004_08555</name>
</gene>
<dbReference type="Gene3D" id="2.40.170.20">
    <property type="entry name" value="TonB-dependent receptor, beta-barrel domain"/>
    <property type="match status" value="1"/>
</dbReference>
<reference evidence="17 18" key="1">
    <citation type="submission" date="2017-04" db="EMBL/GenBank/DDBJ databases">
        <title>Complete genome sequence of Flavobacterium kingsejong AJ004.</title>
        <authorList>
            <person name="Lee P.C."/>
        </authorList>
    </citation>
    <scope>NUCLEOTIDE SEQUENCE [LARGE SCALE GENOMIC DNA]</scope>
    <source>
        <strain evidence="17 18">AJ004</strain>
    </source>
</reference>
<feature type="chain" id="PRO_5015595843" evidence="14">
    <location>
        <begin position="20"/>
        <end position="691"/>
    </location>
</feature>
<comment type="similarity">
    <text evidence="12 13">Belongs to the TonB-dependent receptor family.</text>
</comment>
<dbReference type="PANTHER" id="PTHR32552:SF68">
    <property type="entry name" value="FERRICHROME OUTER MEMBRANE TRANSPORTER_PHAGE RECEPTOR"/>
    <property type="match status" value="1"/>
</dbReference>
<proteinExistence type="inferred from homology"/>
<dbReference type="Gene3D" id="2.170.130.10">
    <property type="entry name" value="TonB-dependent receptor, plug domain"/>
    <property type="match status" value="1"/>
</dbReference>
<evidence type="ECO:0000256" key="11">
    <source>
        <dbReference type="ARBA" id="ARBA00023237"/>
    </source>
</evidence>
<sequence length="691" mass="76473">MSKYYFLLCFLGTAFLASAQEKPKDSLSQQLEIVHISAFHINDSLLNAPAAIGIVSAADLQRNNLTDISPALNRIAGVYMQSAVINTNRISIRGIGARTPYGTNKIRAFYGSIPLTSGDAETTIEDLNIENIQQVEIIKGPLSSVYGAGLGGAILLTPITAAAPGSTASITSTHGSFGLVKNNINYSLDTPQSSLNINYHKLKTDGWRENSAYNREGVTLAGELFRKPHSKLTYIANYTDMKAFIPSSVSRESFEQTPSLAAPTWKAAKGFEDYTAYMVGLSYEFDLSPGIRNNTSVYAATKDSNEPRPFDILKQKTAAFGGRTQFTGNFHIASLDSRFIAGFEYFRDHYKGKTLENLYQQNNGVGSLEGNPISDTQQYREFYNAFLQFRIQFSPKTEIQAGLSVNTTQFELENRMPQSPPETYSYDPIWSPQLAFLFKPTSHQTFYASASRGFSLPSVAETLTDSGNINAEIKPETGYNFEIGSKLYWLDKRLYTEITLYHMQIKDLLVAQRVGDDQYIGINAGKTIHQGLEVSIHYNASLNGTFSVQPFATASLGRYRFDTFLNNGTDFSGNHLTGVPSNKVNSGIMITSRFGLYLSGEFEFVDRIPLNDGNTMYSDAYRIVNFKTGYRFTLLPGFTSHIATGINNALNEKYAAMVLVNATGVGSATPRYYYPGLPVNYYASLSFNYSF</sequence>
<evidence type="ECO:0000256" key="8">
    <source>
        <dbReference type="ARBA" id="ARBA00023065"/>
    </source>
</evidence>
<dbReference type="GO" id="GO:0009279">
    <property type="term" value="C:cell outer membrane"/>
    <property type="evidence" value="ECO:0007669"/>
    <property type="project" value="UniProtKB-SubCell"/>
</dbReference>
<keyword evidence="4" id="KW-0410">Iron transport</keyword>
<dbReference type="SUPFAM" id="SSF56935">
    <property type="entry name" value="Porins"/>
    <property type="match status" value="1"/>
</dbReference>
<keyword evidence="17" id="KW-0675">Receptor</keyword>
<accession>A0A2S1LNN8</accession>
<dbReference type="InterPro" id="IPR036942">
    <property type="entry name" value="Beta-barrel_TonB_sf"/>
</dbReference>
<keyword evidence="11 12" id="KW-0998">Cell outer membrane</keyword>
<keyword evidence="8" id="KW-0406">Ion transport</keyword>
<dbReference type="PANTHER" id="PTHR32552">
    <property type="entry name" value="FERRICHROME IRON RECEPTOR-RELATED"/>
    <property type="match status" value="1"/>
</dbReference>
<dbReference type="PROSITE" id="PS52016">
    <property type="entry name" value="TONB_DEPENDENT_REC_3"/>
    <property type="match status" value="1"/>
</dbReference>
<evidence type="ECO:0000313" key="18">
    <source>
        <dbReference type="Proteomes" id="UP000244677"/>
    </source>
</evidence>
<evidence type="ECO:0000256" key="5">
    <source>
        <dbReference type="ARBA" id="ARBA00022692"/>
    </source>
</evidence>
<dbReference type="InterPro" id="IPR012910">
    <property type="entry name" value="Plug_dom"/>
</dbReference>
<evidence type="ECO:0000259" key="16">
    <source>
        <dbReference type="Pfam" id="PF07715"/>
    </source>
</evidence>
<keyword evidence="7" id="KW-0408">Iron</keyword>
<organism evidence="17 18">
    <name type="scientific">Flavobacterium kingsejongi</name>
    <dbReference type="NCBI Taxonomy" id="1678728"/>
    <lineage>
        <taxon>Bacteria</taxon>
        <taxon>Pseudomonadati</taxon>
        <taxon>Bacteroidota</taxon>
        <taxon>Flavobacteriia</taxon>
        <taxon>Flavobacteriales</taxon>
        <taxon>Flavobacteriaceae</taxon>
        <taxon>Flavobacterium</taxon>
    </lineage>
</organism>
<dbReference type="Proteomes" id="UP000244677">
    <property type="component" value="Chromosome"/>
</dbReference>
<evidence type="ECO:0000256" key="3">
    <source>
        <dbReference type="ARBA" id="ARBA00022452"/>
    </source>
</evidence>
<name>A0A2S1LNN8_9FLAO</name>
<evidence type="ECO:0000256" key="10">
    <source>
        <dbReference type="ARBA" id="ARBA00023136"/>
    </source>
</evidence>
<dbReference type="InterPro" id="IPR037066">
    <property type="entry name" value="Plug_dom_sf"/>
</dbReference>
<evidence type="ECO:0000256" key="12">
    <source>
        <dbReference type="PROSITE-ProRule" id="PRU01360"/>
    </source>
</evidence>
<evidence type="ECO:0000256" key="6">
    <source>
        <dbReference type="ARBA" id="ARBA00022729"/>
    </source>
</evidence>
<dbReference type="InterPro" id="IPR000531">
    <property type="entry name" value="Beta-barrel_TonB"/>
</dbReference>
<keyword evidence="9 13" id="KW-0798">TonB box</keyword>
<evidence type="ECO:0000256" key="2">
    <source>
        <dbReference type="ARBA" id="ARBA00022448"/>
    </source>
</evidence>